<sequence length="445" mass="50960">MIKYEDECAKLFTKLKTNWSIFKITATAVSFVDLVTAKCNKELEFTQFLITALFSLPPESDDIAWLSNQIINNLKLLETNCPIQISDWDAIIMKAIKYGLVEENPEYGFIRVLRKLVKKANIDKSILSKTFELLAGYSQFTNIMLNRAAKQIQKEEVLRLIETLVKKEPSIMALSHVPLFLCSYNASLSVVDQIILRILFHYEDNSIPMSNYRPYLWGSFAISHYQVKNHLISKTLNSFPSTTEVLSYIPLKRLKETISCFPINRPLNIKDQKIVLYTTKDSKDPSQMFDPAFFLPMISSLLATEAPLSIEKFSRNGCLSMVLACLSSYDCLMRKAAYHVLTLLRSHLFCRRAENLFWDHFSSWVAQGIQDLHLKPPPQLSMIQALFLGRMVLAMANHEKGIETTCCKILLARPAARLSHIPEFKTFLTTYSEHKDKNSSQALVF</sequence>
<dbReference type="GO" id="GO:0000466">
    <property type="term" value="P:maturation of 5.8S rRNA from tricistronic rRNA transcript (SSU-rRNA, 5.8S rRNA, LSU-rRNA)"/>
    <property type="evidence" value="ECO:0007669"/>
    <property type="project" value="TreeGrafter"/>
</dbReference>
<gene>
    <name evidence="2" type="ORF">MEUPH1_LOCUS18146</name>
</gene>
<evidence type="ECO:0000313" key="3">
    <source>
        <dbReference type="Proteomes" id="UP001160148"/>
    </source>
</evidence>
<keyword evidence="3" id="KW-1185">Reference proteome</keyword>
<dbReference type="AlphaFoldDB" id="A0AAV0X623"/>
<evidence type="ECO:0000313" key="2">
    <source>
        <dbReference type="EMBL" id="CAI6363156.1"/>
    </source>
</evidence>
<dbReference type="GO" id="GO:0005730">
    <property type="term" value="C:nucleolus"/>
    <property type="evidence" value="ECO:0007669"/>
    <property type="project" value="TreeGrafter"/>
</dbReference>
<dbReference type="InterPro" id="IPR032436">
    <property type="entry name" value="URB1_C"/>
</dbReference>
<name>A0AAV0X623_9HEMI</name>
<dbReference type="PANTHER" id="PTHR13500">
    <property type="entry name" value="NUCLEOLAR PRERIBOSOMAL-ASSOCIATED PROTEIN 1"/>
    <property type="match status" value="1"/>
</dbReference>
<dbReference type="GO" id="GO:0000463">
    <property type="term" value="P:maturation of LSU-rRNA from tricistronic rRNA transcript (SSU-rRNA, 5.8S rRNA, LSU-rRNA)"/>
    <property type="evidence" value="ECO:0007669"/>
    <property type="project" value="TreeGrafter"/>
</dbReference>
<dbReference type="EMBL" id="CARXXK010000003">
    <property type="protein sequence ID" value="CAI6363156.1"/>
    <property type="molecule type" value="Genomic_DNA"/>
</dbReference>
<feature type="domain" description="URB1 C-terminal" evidence="1">
    <location>
        <begin position="319"/>
        <end position="434"/>
    </location>
</feature>
<accession>A0AAV0X623</accession>
<dbReference type="Pfam" id="PF16201">
    <property type="entry name" value="NopRA1"/>
    <property type="match status" value="1"/>
</dbReference>
<organism evidence="2 3">
    <name type="scientific">Macrosiphum euphorbiae</name>
    <name type="common">potato aphid</name>
    <dbReference type="NCBI Taxonomy" id="13131"/>
    <lineage>
        <taxon>Eukaryota</taxon>
        <taxon>Metazoa</taxon>
        <taxon>Ecdysozoa</taxon>
        <taxon>Arthropoda</taxon>
        <taxon>Hexapoda</taxon>
        <taxon>Insecta</taxon>
        <taxon>Pterygota</taxon>
        <taxon>Neoptera</taxon>
        <taxon>Paraneoptera</taxon>
        <taxon>Hemiptera</taxon>
        <taxon>Sternorrhyncha</taxon>
        <taxon>Aphidomorpha</taxon>
        <taxon>Aphidoidea</taxon>
        <taxon>Aphididae</taxon>
        <taxon>Macrosiphini</taxon>
        <taxon>Macrosiphum</taxon>
    </lineage>
</organism>
<protein>
    <recommendedName>
        <fullName evidence="1">URB1 C-terminal domain-containing protein</fullName>
    </recommendedName>
</protein>
<dbReference type="PANTHER" id="PTHR13500:SF0">
    <property type="entry name" value="NUCLEOLAR PRE-RIBOSOMAL-ASSOCIATED PROTEIN 1"/>
    <property type="match status" value="1"/>
</dbReference>
<proteinExistence type="predicted"/>
<evidence type="ECO:0000259" key="1">
    <source>
        <dbReference type="Pfam" id="PF16201"/>
    </source>
</evidence>
<comment type="caution">
    <text evidence="2">The sequence shown here is derived from an EMBL/GenBank/DDBJ whole genome shotgun (WGS) entry which is preliminary data.</text>
</comment>
<dbReference type="InterPro" id="IPR039844">
    <property type="entry name" value="URB1"/>
</dbReference>
<reference evidence="2 3" key="1">
    <citation type="submission" date="2023-01" db="EMBL/GenBank/DDBJ databases">
        <authorList>
            <person name="Whitehead M."/>
        </authorList>
    </citation>
    <scope>NUCLEOTIDE SEQUENCE [LARGE SCALE GENOMIC DNA]</scope>
</reference>
<dbReference type="Proteomes" id="UP001160148">
    <property type="component" value="Unassembled WGS sequence"/>
</dbReference>